<gene>
    <name evidence="3" type="ORF">VHUM_03330</name>
</gene>
<sequence length="227" mass="25243">MQALHDVVQAGLARYIGMSSCHAYQFHQMQNYAITHNLTPFVSMQNFHNAAYREEEREMVPTLKLFGTGMIPWSPLMRGFLARPWAAEETTRAKTDAMYKGRGVHLPDASRKLVNEAVERIASERGVSMAQVALAWSISNEFVTAPIVGSTSLDKLAELIDAVHIKLTPDEIKAISDVYEPRGIVSCVRGGRTDPPIGRAPVDPTQKRVGLYQPVVCNSFQHTLHDL</sequence>
<dbReference type="InterPro" id="IPR050523">
    <property type="entry name" value="AKR_Detox_Biosynth"/>
</dbReference>
<feature type="domain" description="NADP-dependent oxidoreductase" evidence="2">
    <location>
        <begin position="1"/>
        <end position="179"/>
    </location>
</feature>
<dbReference type="AlphaFoldDB" id="A0A7D8YX95"/>
<dbReference type="PANTHER" id="PTHR43364:SF4">
    <property type="entry name" value="NAD(P)-LINKED OXIDOREDUCTASE SUPERFAMILY PROTEIN"/>
    <property type="match status" value="1"/>
</dbReference>
<comment type="caution">
    <text evidence="3">The sequence shown here is derived from an EMBL/GenBank/DDBJ whole genome shotgun (WGS) entry which is preliminary data.</text>
</comment>
<name>A0A7D8YX95_VANHU</name>
<evidence type="ECO:0000313" key="4">
    <source>
        <dbReference type="Proteomes" id="UP000473826"/>
    </source>
</evidence>
<dbReference type="SUPFAM" id="SSF51430">
    <property type="entry name" value="NAD(P)-linked oxidoreductase"/>
    <property type="match status" value="1"/>
</dbReference>
<protein>
    <recommendedName>
        <fullName evidence="2">NADP-dependent oxidoreductase domain-containing protein</fullName>
    </recommendedName>
</protein>
<proteinExistence type="predicted"/>
<dbReference type="PANTHER" id="PTHR43364">
    <property type="entry name" value="NADH-SPECIFIC METHYLGLYOXAL REDUCTASE-RELATED"/>
    <property type="match status" value="1"/>
</dbReference>
<evidence type="ECO:0000259" key="2">
    <source>
        <dbReference type="Pfam" id="PF00248"/>
    </source>
</evidence>
<dbReference type="EMBL" id="QKWK01000009">
    <property type="protein sequence ID" value="TXT07160.1"/>
    <property type="molecule type" value="Genomic_DNA"/>
</dbReference>
<dbReference type="InterPro" id="IPR023210">
    <property type="entry name" value="NADP_OxRdtase_dom"/>
</dbReference>
<dbReference type="Proteomes" id="UP000473826">
    <property type="component" value="Unassembled WGS sequence"/>
</dbReference>
<reference evidence="3 4" key="1">
    <citation type="journal article" date="2019" name="PLoS Genet.">
        <title>Convergent evolution of linked mating-type loci in basidiomycete fungi.</title>
        <authorList>
            <person name="Sun S."/>
            <person name="Coelho M.A."/>
            <person name="Heitman J."/>
            <person name="Nowrousian M."/>
        </authorList>
    </citation>
    <scope>NUCLEOTIDE SEQUENCE [LARGE SCALE GENOMIC DNA]</scope>
    <source>
        <strain evidence="3 4">CBS 4282</strain>
    </source>
</reference>
<dbReference type="GO" id="GO:0016491">
    <property type="term" value="F:oxidoreductase activity"/>
    <property type="evidence" value="ECO:0007669"/>
    <property type="project" value="UniProtKB-KW"/>
</dbReference>
<dbReference type="Pfam" id="PF00248">
    <property type="entry name" value="Aldo_ket_red"/>
    <property type="match status" value="1"/>
</dbReference>
<accession>A0A7D8YX95</accession>
<evidence type="ECO:0000256" key="1">
    <source>
        <dbReference type="ARBA" id="ARBA00023002"/>
    </source>
</evidence>
<dbReference type="OrthoDB" id="48988at2759"/>
<dbReference type="Gene3D" id="3.20.20.100">
    <property type="entry name" value="NADP-dependent oxidoreductase domain"/>
    <property type="match status" value="1"/>
</dbReference>
<organism evidence="3 4">
    <name type="scientific">Vanrija humicola</name>
    <name type="common">Yeast</name>
    <name type="synonym">Cryptococcus humicola</name>
    <dbReference type="NCBI Taxonomy" id="5417"/>
    <lineage>
        <taxon>Eukaryota</taxon>
        <taxon>Fungi</taxon>
        <taxon>Dikarya</taxon>
        <taxon>Basidiomycota</taxon>
        <taxon>Agaricomycotina</taxon>
        <taxon>Tremellomycetes</taxon>
        <taxon>Trichosporonales</taxon>
        <taxon>Trichosporonaceae</taxon>
        <taxon>Vanrija</taxon>
    </lineage>
</organism>
<dbReference type="InterPro" id="IPR036812">
    <property type="entry name" value="NAD(P)_OxRdtase_dom_sf"/>
</dbReference>
<evidence type="ECO:0000313" key="3">
    <source>
        <dbReference type="EMBL" id="TXT07160.1"/>
    </source>
</evidence>
<keyword evidence="1" id="KW-0560">Oxidoreductase</keyword>
<keyword evidence="4" id="KW-1185">Reference proteome</keyword>